<dbReference type="HAMAP" id="MF_01974">
    <property type="entry name" value="MetAP_1"/>
    <property type="match status" value="1"/>
</dbReference>
<evidence type="ECO:0000256" key="1">
    <source>
        <dbReference type="ARBA" id="ARBA00022438"/>
    </source>
</evidence>
<comment type="similarity">
    <text evidence="5">Belongs to the peptidase M24A family. Methionine aminopeptidase type 1 subfamily.</text>
</comment>
<feature type="binding site" evidence="5">
    <location>
        <position position="328"/>
    </location>
    <ligand>
        <name>a divalent metal cation</name>
        <dbReference type="ChEBI" id="CHEBI:60240"/>
        <label>1</label>
    </ligand>
</feature>
<feature type="binding site" evidence="5">
    <location>
        <position position="265"/>
    </location>
    <ligand>
        <name>a divalent metal cation</name>
        <dbReference type="ChEBI" id="CHEBI:60240"/>
        <label>2</label>
        <note>catalytic</note>
    </ligand>
</feature>
<name>A0A0D9VLC8_9ORYZ</name>
<feature type="binding site" evidence="5">
    <location>
        <position position="202"/>
    </location>
    <ligand>
        <name>a divalent metal cation</name>
        <dbReference type="ChEBI" id="CHEBI:60240"/>
        <label>2</label>
        <note>catalytic</note>
    </ligand>
</feature>
<feature type="binding site" evidence="5">
    <location>
        <position position="174"/>
    </location>
    <ligand>
        <name>substrate</name>
    </ligand>
</feature>
<dbReference type="PRINTS" id="PR00599">
    <property type="entry name" value="MAPEPTIDASE"/>
</dbReference>
<evidence type="ECO:0000256" key="3">
    <source>
        <dbReference type="ARBA" id="ARBA00022723"/>
    </source>
</evidence>
<dbReference type="Proteomes" id="UP000032180">
    <property type="component" value="Chromosome 2"/>
</dbReference>
<dbReference type="GO" id="GO:0004239">
    <property type="term" value="F:initiator methionyl aminopeptidase activity"/>
    <property type="evidence" value="ECO:0007669"/>
    <property type="project" value="UniProtKB-UniRule"/>
</dbReference>
<accession>A0A0D9VLC8</accession>
<proteinExistence type="inferred from homology"/>
<dbReference type="InterPro" id="IPR000994">
    <property type="entry name" value="Pept_M24"/>
</dbReference>
<reference evidence="10" key="3">
    <citation type="submission" date="2015-04" db="UniProtKB">
        <authorList>
            <consortium name="EnsemblPlants"/>
        </authorList>
    </citation>
    <scope>IDENTIFICATION</scope>
</reference>
<dbReference type="PANTHER" id="PTHR43330">
    <property type="entry name" value="METHIONINE AMINOPEPTIDASE"/>
    <property type="match status" value="1"/>
</dbReference>
<evidence type="ECO:0000256" key="5">
    <source>
        <dbReference type="HAMAP-Rule" id="MF_03174"/>
    </source>
</evidence>
<feature type="binding site" evidence="5">
    <location>
        <position position="191"/>
    </location>
    <ligand>
        <name>a divalent metal cation</name>
        <dbReference type="ChEBI" id="CHEBI:60240"/>
        <label>1</label>
    </ligand>
</feature>
<evidence type="ECO:0000259" key="8">
    <source>
        <dbReference type="Pfam" id="PF00557"/>
    </source>
</evidence>
<feature type="binding site" evidence="5">
    <location>
        <position position="202"/>
    </location>
    <ligand>
        <name>a divalent metal cation</name>
        <dbReference type="ChEBI" id="CHEBI:60240"/>
        <label>1</label>
    </ligand>
</feature>
<keyword evidence="1 5" id="KW-0031">Aminopeptidase</keyword>
<feature type="binding site" evidence="5">
    <location>
        <position position="297"/>
    </location>
    <ligand>
        <name>a divalent metal cation</name>
        <dbReference type="ChEBI" id="CHEBI:60240"/>
        <label>2</label>
        <note>catalytic</note>
    </ligand>
</feature>
<dbReference type="Pfam" id="PF14295">
    <property type="entry name" value="PAN_4"/>
    <property type="match status" value="1"/>
</dbReference>
<dbReference type="PROSITE" id="PS00680">
    <property type="entry name" value="MAP_1"/>
    <property type="match status" value="1"/>
</dbReference>
<keyword evidence="2 5" id="KW-0645">Protease</keyword>
<dbReference type="GO" id="GO:0006508">
    <property type="term" value="P:proteolysis"/>
    <property type="evidence" value="ECO:0007669"/>
    <property type="project" value="UniProtKB-KW"/>
</dbReference>
<feature type="binding site" evidence="5">
    <location>
        <position position="328"/>
    </location>
    <ligand>
        <name>a divalent metal cation</name>
        <dbReference type="ChEBI" id="CHEBI:60240"/>
        <label>2</label>
        <note>catalytic</note>
    </ligand>
</feature>
<keyword evidence="11" id="KW-1185">Reference proteome</keyword>
<dbReference type="CDD" id="cd01086">
    <property type="entry name" value="MetAP1"/>
    <property type="match status" value="1"/>
</dbReference>
<reference evidence="10 11" key="1">
    <citation type="submission" date="2012-08" db="EMBL/GenBank/DDBJ databases">
        <title>Oryza genome evolution.</title>
        <authorList>
            <person name="Wing R.A."/>
        </authorList>
    </citation>
    <scope>NUCLEOTIDE SEQUENCE</scope>
</reference>
<dbReference type="SUPFAM" id="SSF55920">
    <property type="entry name" value="Creatinase/aminopeptidase"/>
    <property type="match status" value="1"/>
</dbReference>
<sequence length="619" mass="69701">MATSSSPRLLSSFLGDRLLSARPVLHGNAPGSRRAAYQATRTLCNLVDILFNRGQSDKPGDNPRRLRPGKLSPRLSVPNHIQRPPYVNARQRPGLNNGPEIHDERGIECMRASGKLAAQVLKFAGTLVKPGITTDEIDKAVHQMIVDNGAYPSPLGYCGFPKSVCTSVNECICHGIPDSRPLEDGDIINIDVTVYLNGYHGDTSATFLCGDVDDRAKKLVQVTRECLDKAISICAPGVEIKHIGRTIQDHADKFKFGVVRQFVGHGVGQVFHAEPVVLHFRNNEWGRMTLNQTFTIEPMLTVGSINPVIWSDDWTAVTEDGSLSAQFEHTILITEDGAEILTQCEEVVQYTEEQIRKAEESIRIRREAEPVELVEAVKNLRKIFRREEKRRKELPLELKQKVSYEIMQLLRDLGDNSTFAEQHEAVESWRLDKLKDIRSASIQNSTKLDLSNEEARILKRALQFNWHVLMEDIGRWIPLEVSHTEHDDKPENEPEEEEIIAGPPLPSQCNAELHTDYDGAAVRWGLTHPKESAADCCQACLDQAKNAKPGELRCNIWVYCPSEFGCFSPDKYEHKHQECWLKQADHPKLNFKDKYSESYRNSHPTAPVVVPWMSGVIST</sequence>
<dbReference type="GO" id="GO:0046872">
    <property type="term" value="F:metal ion binding"/>
    <property type="evidence" value="ECO:0007669"/>
    <property type="project" value="UniProtKB-UniRule"/>
</dbReference>
<dbReference type="Gene3D" id="3.90.230.10">
    <property type="entry name" value="Creatinase/methionine aminopeptidase superfamily"/>
    <property type="match status" value="1"/>
</dbReference>
<dbReference type="NCBIfam" id="TIGR00500">
    <property type="entry name" value="met_pdase_I"/>
    <property type="match status" value="1"/>
</dbReference>
<dbReference type="AlphaFoldDB" id="A0A0D9VLC8"/>
<dbReference type="GO" id="GO:0070006">
    <property type="term" value="F:metalloaminopeptidase activity"/>
    <property type="evidence" value="ECO:0007669"/>
    <property type="project" value="UniProtKB-UniRule"/>
</dbReference>
<dbReference type="EC" id="3.4.11.18" evidence="6"/>
<dbReference type="EnsemblPlants" id="LPERR02G27400.2">
    <property type="protein sequence ID" value="LPERR02G27400.2"/>
    <property type="gene ID" value="LPERR02G27400"/>
</dbReference>
<evidence type="ECO:0000256" key="6">
    <source>
        <dbReference type="RuleBase" id="RU003653"/>
    </source>
</evidence>
<keyword evidence="3 5" id="KW-0479">Metal-binding</keyword>
<dbReference type="Pfam" id="PF00557">
    <property type="entry name" value="Peptidase_M24"/>
    <property type="match status" value="1"/>
</dbReference>
<dbReference type="PANTHER" id="PTHR43330:SF8">
    <property type="entry name" value="METHIONINE AMINOPEPTIDASE 1D, MITOCHONDRIAL"/>
    <property type="match status" value="1"/>
</dbReference>
<dbReference type="InterPro" id="IPR003609">
    <property type="entry name" value="Pan_app"/>
</dbReference>
<dbReference type="InterPro" id="IPR002467">
    <property type="entry name" value="Pept_M24A_MAP1"/>
</dbReference>
<organism evidence="10 11">
    <name type="scientific">Leersia perrieri</name>
    <dbReference type="NCBI Taxonomy" id="77586"/>
    <lineage>
        <taxon>Eukaryota</taxon>
        <taxon>Viridiplantae</taxon>
        <taxon>Streptophyta</taxon>
        <taxon>Embryophyta</taxon>
        <taxon>Tracheophyta</taxon>
        <taxon>Spermatophyta</taxon>
        <taxon>Magnoliopsida</taxon>
        <taxon>Liliopsida</taxon>
        <taxon>Poales</taxon>
        <taxon>Poaceae</taxon>
        <taxon>BOP clade</taxon>
        <taxon>Oryzoideae</taxon>
        <taxon>Oryzeae</taxon>
        <taxon>Oryzinae</taxon>
        <taxon>Leersia</taxon>
    </lineage>
</organism>
<evidence type="ECO:0000259" key="9">
    <source>
        <dbReference type="Pfam" id="PF14295"/>
    </source>
</evidence>
<comment type="cofactor">
    <cofactor evidence="5">
        <name>Co(2+)</name>
        <dbReference type="ChEBI" id="CHEBI:48828"/>
    </cofactor>
    <cofactor evidence="5">
        <name>Zn(2+)</name>
        <dbReference type="ChEBI" id="CHEBI:29105"/>
    </cofactor>
    <cofactor evidence="5">
        <name>Mn(2+)</name>
        <dbReference type="ChEBI" id="CHEBI:29035"/>
    </cofactor>
    <cofactor evidence="5">
        <name>Fe(2+)</name>
        <dbReference type="ChEBI" id="CHEBI:29033"/>
    </cofactor>
    <text evidence="5">Binds 2 divalent metal cations per subunit. Has a high-affinity and a low affinity metal-binding site. The true nature of the physiological cofactor is under debate. The enzyme is active with cobalt, zinc, manganese or divalent iron ions. Most likely, methionine aminopeptidases function as mononuclear Fe(2+)-metalloproteases under physiological conditions, and the catalytically relevant metal-binding site has been assigned to the histidine-containing high-affinity site.</text>
</comment>
<comment type="function">
    <text evidence="6">Cotranslationally removes the N-terminal methionine from nascent proteins. The N-terminal methionine is often cleaved when the second residue in the primary sequence is small and uncharged (Met-Ala-, Cys, Gly, Pro, Ser, Thr, or Val).</text>
</comment>
<comment type="catalytic activity">
    <reaction evidence="5 6">
        <text>Release of N-terminal amino acids, preferentially methionine, from peptides and arylamides.</text>
        <dbReference type="EC" id="3.4.11.18"/>
    </reaction>
</comment>
<evidence type="ECO:0000313" key="11">
    <source>
        <dbReference type="Proteomes" id="UP000032180"/>
    </source>
</evidence>
<dbReference type="GO" id="GO:0009507">
    <property type="term" value="C:chloroplast"/>
    <property type="evidence" value="ECO:0007669"/>
    <property type="project" value="TreeGrafter"/>
</dbReference>
<evidence type="ECO:0000313" key="10">
    <source>
        <dbReference type="EnsemblPlants" id="LPERR02G27400.2"/>
    </source>
</evidence>
<feature type="compositionally biased region" description="Basic and acidic residues" evidence="7">
    <location>
        <begin position="55"/>
        <end position="64"/>
    </location>
</feature>
<protein>
    <recommendedName>
        <fullName evidence="6">Methionine aminopeptidase</fullName>
        <ecNumber evidence="6">3.4.11.18</ecNumber>
    </recommendedName>
</protein>
<dbReference type="Gramene" id="LPERR02G27400.2">
    <property type="protein sequence ID" value="LPERR02G27400.2"/>
    <property type="gene ID" value="LPERR02G27400"/>
</dbReference>
<feature type="region of interest" description="Disordered" evidence="7">
    <location>
        <begin position="54"/>
        <end position="102"/>
    </location>
</feature>
<evidence type="ECO:0000256" key="4">
    <source>
        <dbReference type="ARBA" id="ARBA00022801"/>
    </source>
</evidence>
<evidence type="ECO:0000256" key="7">
    <source>
        <dbReference type="SAM" id="MobiDB-lite"/>
    </source>
</evidence>
<evidence type="ECO:0000256" key="2">
    <source>
        <dbReference type="ARBA" id="ARBA00022670"/>
    </source>
</evidence>
<dbReference type="InterPro" id="IPR036005">
    <property type="entry name" value="Creatinase/aminopeptidase-like"/>
</dbReference>
<feature type="binding site" evidence="5">
    <location>
        <position position="272"/>
    </location>
    <ligand>
        <name>substrate</name>
    </ligand>
</feature>
<reference evidence="11" key="2">
    <citation type="submission" date="2013-12" db="EMBL/GenBank/DDBJ databases">
        <authorList>
            <person name="Yu Y."/>
            <person name="Lee S."/>
            <person name="de Baynast K."/>
            <person name="Wissotski M."/>
            <person name="Liu L."/>
            <person name="Talag J."/>
            <person name="Goicoechea J."/>
            <person name="Angelova A."/>
            <person name="Jetty R."/>
            <person name="Kudrna D."/>
            <person name="Golser W."/>
            <person name="Rivera L."/>
            <person name="Zhang J."/>
            <person name="Wing R."/>
        </authorList>
    </citation>
    <scope>NUCLEOTIDE SEQUENCE</scope>
</reference>
<dbReference type="InterPro" id="IPR001714">
    <property type="entry name" value="Pept_M24_MAP"/>
</dbReference>
<feature type="domain" description="Peptidase M24" evidence="8">
    <location>
        <begin position="108"/>
        <end position="335"/>
    </location>
</feature>
<feature type="domain" description="Apple" evidence="9">
    <location>
        <begin position="515"/>
        <end position="582"/>
    </location>
</feature>
<dbReference type="CDD" id="cd22249">
    <property type="entry name" value="UDM1_RNF168_RNF169-like"/>
    <property type="match status" value="1"/>
</dbReference>
<keyword evidence="4 5" id="KW-0378">Hydrolase</keyword>